<name>A0A9Q5N6E8_SANBA</name>
<dbReference type="InterPro" id="IPR043472">
    <property type="entry name" value="Macro_dom-like"/>
</dbReference>
<dbReference type="EMBL" id="LNZH02000203">
    <property type="protein sequence ID" value="OCB86281.1"/>
    <property type="molecule type" value="Genomic_DNA"/>
</dbReference>
<comment type="caution">
    <text evidence="3">The sequence shown here is derived from an EMBL/GenBank/DDBJ whole genome shotgun (WGS) entry which is preliminary data.</text>
</comment>
<dbReference type="Gene3D" id="3.40.220.10">
    <property type="entry name" value="Leucine Aminopeptidase, subunit E, domain 1"/>
    <property type="match status" value="1"/>
</dbReference>
<feature type="region of interest" description="Disordered" evidence="1">
    <location>
        <begin position="165"/>
        <end position="185"/>
    </location>
</feature>
<gene>
    <name evidence="3" type="ORF">A7U60_g6593</name>
</gene>
<sequence length="253" mass="28567">MDVQFRLIVPNNDNKLYDEWKGALDRELSPSLRNRFDFVRARLENLPNTKFDAIVSPANSYGRMDGAFDDAISKLLSPSGDYFALTRFVQAEIYKKYRGFAGPGSASALLLPESVIDSQKGTTGCKYLILCPTMHWPQDISWDRDIVYNTMWSLLIEIERHNSNARGSNAGNSNSRVPHHEPEDDKPIIRSVLMPGLGTGTGKVPQDRFASQFALAVKNFDEAIHMPEKWSSLKWDDVQPVIDKLESTWSARS</sequence>
<protein>
    <submittedName>
        <fullName evidence="3">Macro domain-like protein</fullName>
    </submittedName>
</protein>
<keyword evidence="4" id="KW-1185">Reference proteome</keyword>
<feature type="domain" description="Macro" evidence="2">
    <location>
        <begin position="23"/>
        <end position="253"/>
    </location>
</feature>
<dbReference type="AlphaFoldDB" id="A0A9Q5N6E8"/>
<evidence type="ECO:0000259" key="2">
    <source>
        <dbReference type="PROSITE" id="PS51154"/>
    </source>
</evidence>
<evidence type="ECO:0000256" key="1">
    <source>
        <dbReference type="SAM" id="MobiDB-lite"/>
    </source>
</evidence>
<dbReference type="OrthoDB" id="6082470at2759"/>
<dbReference type="PROSITE" id="PS51154">
    <property type="entry name" value="MACRO"/>
    <property type="match status" value="1"/>
</dbReference>
<dbReference type="SUPFAM" id="SSF52949">
    <property type="entry name" value="Macro domain-like"/>
    <property type="match status" value="1"/>
</dbReference>
<proteinExistence type="predicted"/>
<organism evidence="3 4">
    <name type="scientific">Sanghuangporus baumii</name>
    <name type="common">Phellinus baumii</name>
    <dbReference type="NCBI Taxonomy" id="108892"/>
    <lineage>
        <taxon>Eukaryota</taxon>
        <taxon>Fungi</taxon>
        <taxon>Dikarya</taxon>
        <taxon>Basidiomycota</taxon>
        <taxon>Agaricomycotina</taxon>
        <taxon>Agaricomycetes</taxon>
        <taxon>Hymenochaetales</taxon>
        <taxon>Hymenochaetaceae</taxon>
        <taxon>Sanghuangporus</taxon>
    </lineage>
</organism>
<evidence type="ECO:0000313" key="3">
    <source>
        <dbReference type="EMBL" id="OCB86281.1"/>
    </source>
</evidence>
<evidence type="ECO:0000313" key="4">
    <source>
        <dbReference type="Proteomes" id="UP000757232"/>
    </source>
</evidence>
<dbReference type="Proteomes" id="UP000757232">
    <property type="component" value="Unassembled WGS sequence"/>
</dbReference>
<feature type="compositionally biased region" description="Low complexity" evidence="1">
    <location>
        <begin position="165"/>
        <end position="176"/>
    </location>
</feature>
<dbReference type="InterPro" id="IPR002589">
    <property type="entry name" value="Macro_dom"/>
</dbReference>
<reference evidence="3" key="1">
    <citation type="submission" date="2016-06" db="EMBL/GenBank/DDBJ databases">
        <title>Draft Genome sequence of the fungus Inonotus baumii.</title>
        <authorList>
            <person name="Zhu H."/>
            <person name="Lin W."/>
        </authorList>
    </citation>
    <scope>NUCLEOTIDE SEQUENCE</scope>
    <source>
        <strain evidence="3">821</strain>
    </source>
</reference>
<accession>A0A9Q5N6E8</accession>